<accession>A0ABM8BAY2</accession>
<proteinExistence type="predicted"/>
<keyword evidence="2" id="KW-1185">Reference proteome</keyword>
<dbReference type="Pfam" id="PF07751">
    <property type="entry name" value="Abi_2"/>
    <property type="match status" value="1"/>
</dbReference>
<sequence length="332" mass="38165">MLTVSNQIDFLKERNVGFEVIDEEEASKYLTNNTYFFKLKSYLKNYQTDAQNNSKKSEYIESEFAHLQELSKLDYALSRLVLELASNVEHAMKVQFNQHIMNPISDIDVDELANTLLSSKTIRPLQNPYTESLYNSCNPNFHVWELWELLGFNDQINLYSAFQAKADIGDIATRNERNSLLFVTRMIRNAAAHGSCLLANVRQKAPSLANNKGSDHLIMREAMQMCEKKIYQKNRAKNLQIQLDTLIVHNFAAVLVSHLQFVQSQAVIEYGSTKVDTFITRVQKHQQGYYGHSGNHHITRNKHINNTLNAIIELCQGYKQQAAKYSQIPSIR</sequence>
<protein>
    <submittedName>
        <fullName evidence="1">CAAX amino protease</fullName>
    </submittedName>
</protein>
<dbReference type="Proteomes" id="UP001321748">
    <property type="component" value="Chromosome"/>
</dbReference>
<name>A0ABM8BAY2_9BIFI</name>
<evidence type="ECO:0000313" key="1">
    <source>
        <dbReference type="EMBL" id="BDR54060.1"/>
    </source>
</evidence>
<keyword evidence="1" id="KW-0645">Protease</keyword>
<dbReference type="EMBL" id="AP026800">
    <property type="protein sequence ID" value="BDR54060.1"/>
    <property type="molecule type" value="Genomic_DNA"/>
</dbReference>
<dbReference type="GO" id="GO:0008233">
    <property type="term" value="F:peptidase activity"/>
    <property type="evidence" value="ECO:0007669"/>
    <property type="project" value="UniProtKB-KW"/>
</dbReference>
<dbReference type="InterPro" id="IPR011664">
    <property type="entry name" value="Abi_system_AbiD/AbiF-like"/>
</dbReference>
<keyword evidence="1" id="KW-0378">Hydrolase</keyword>
<evidence type="ECO:0000313" key="2">
    <source>
        <dbReference type="Proteomes" id="UP001321748"/>
    </source>
</evidence>
<organism evidence="1 2">
    <name type="scientific">Bombiscardovia apis</name>
    <dbReference type="NCBI Taxonomy" id="2932182"/>
    <lineage>
        <taxon>Bacteria</taxon>
        <taxon>Bacillati</taxon>
        <taxon>Actinomycetota</taxon>
        <taxon>Actinomycetes</taxon>
        <taxon>Bifidobacteriales</taxon>
        <taxon>Bifidobacteriaceae</taxon>
        <taxon>Bombiscardovia</taxon>
    </lineage>
</organism>
<dbReference type="RefSeq" id="WP_317643084.1">
    <property type="nucleotide sequence ID" value="NZ_AP026800.1"/>
</dbReference>
<reference evidence="1 2" key="1">
    <citation type="journal article" date="2023" name="Microbiol. Spectr.">
        <title>Symbiosis of Carpenter Bees with Uncharacterized Lactic Acid Bacteria Showing NAD Auxotrophy.</title>
        <authorList>
            <person name="Kawasaki S."/>
            <person name="Ozawa K."/>
            <person name="Mori T."/>
            <person name="Yamamoto A."/>
            <person name="Ito M."/>
            <person name="Ohkuma M."/>
            <person name="Sakamoto M."/>
            <person name="Matsutani M."/>
        </authorList>
    </citation>
    <scope>NUCLEOTIDE SEQUENCE [LARGE SCALE GENOMIC DNA]</scope>
    <source>
        <strain evidence="1 2">KimH</strain>
    </source>
</reference>
<dbReference type="GO" id="GO:0006508">
    <property type="term" value="P:proteolysis"/>
    <property type="evidence" value="ECO:0007669"/>
    <property type="project" value="UniProtKB-KW"/>
</dbReference>
<gene>
    <name evidence="1" type="ORF">KIMH_01710</name>
</gene>